<proteinExistence type="predicted"/>
<dbReference type="EMBL" id="JAALDL010000006">
    <property type="protein sequence ID" value="NGN97925.1"/>
    <property type="molecule type" value="Genomic_DNA"/>
</dbReference>
<evidence type="ECO:0000313" key="2">
    <source>
        <dbReference type="Proteomes" id="UP000473008"/>
    </source>
</evidence>
<protein>
    <submittedName>
        <fullName evidence="1">Uncharacterized protein</fullName>
    </submittedName>
</protein>
<reference evidence="1 2" key="1">
    <citation type="submission" date="2020-02" db="EMBL/GenBank/DDBJ databases">
        <title>The draft genome of Grimontia sedimenta sp. nov., isolated from benthic sediments near coral reefs south of Kuwait.</title>
        <authorList>
            <person name="Mahmoud H.M."/>
            <person name="Jose L."/>
            <person name="Eapen S."/>
        </authorList>
    </citation>
    <scope>NUCLEOTIDE SEQUENCE [LARGE SCALE GENOMIC DNA]</scope>
    <source>
        <strain evidence="1 2">S25</strain>
    </source>
</reference>
<dbReference type="AlphaFoldDB" id="A0A6M1R6C4"/>
<organism evidence="1 2">
    <name type="scientific">Grimontia sedimenti</name>
    <dbReference type="NCBI Taxonomy" id="2711294"/>
    <lineage>
        <taxon>Bacteria</taxon>
        <taxon>Pseudomonadati</taxon>
        <taxon>Pseudomonadota</taxon>
        <taxon>Gammaproteobacteria</taxon>
        <taxon>Vibrionales</taxon>
        <taxon>Vibrionaceae</taxon>
        <taxon>Grimontia</taxon>
    </lineage>
</organism>
<name>A0A6M1R6C4_9GAMM</name>
<gene>
    <name evidence="1" type="ORF">G5S52_09735</name>
</gene>
<accession>A0A6M1R6C4</accession>
<dbReference type="Proteomes" id="UP000473008">
    <property type="component" value="Unassembled WGS sequence"/>
</dbReference>
<dbReference type="RefSeq" id="WP_165013123.1">
    <property type="nucleotide sequence ID" value="NZ_JAALDL010000006.1"/>
</dbReference>
<sequence>MKTYQFLSKDAVVIHLEVGTETFQTEQAQLLEQGFELSGQALEAESLQVAYRLHQETHGAGESEYPLLGTLSDVPQAIALRAILGG</sequence>
<comment type="caution">
    <text evidence="1">The sequence shown here is derived from an EMBL/GenBank/DDBJ whole genome shotgun (WGS) entry which is preliminary data.</text>
</comment>
<keyword evidence="2" id="KW-1185">Reference proteome</keyword>
<evidence type="ECO:0000313" key="1">
    <source>
        <dbReference type="EMBL" id="NGN97925.1"/>
    </source>
</evidence>